<evidence type="ECO:0000256" key="1">
    <source>
        <dbReference type="SAM" id="Phobius"/>
    </source>
</evidence>
<keyword evidence="1" id="KW-0472">Membrane</keyword>
<comment type="caution">
    <text evidence="2">The sequence shown here is derived from an EMBL/GenBank/DDBJ whole genome shotgun (WGS) entry which is preliminary data.</text>
</comment>
<name>A0AA42J1W7_9FIRM</name>
<proteinExistence type="predicted"/>
<accession>A0AA42J1W7</accession>
<feature type="transmembrane region" description="Helical" evidence="1">
    <location>
        <begin position="7"/>
        <end position="30"/>
    </location>
</feature>
<keyword evidence="3" id="KW-1185">Reference proteome</keyword>
<reference evidence="2" key="1">
    <citation type="journal article" date="2023" name="Int. J. Syst. Evol. Microbiol.">
        <title>&lt;i&gt;Holtiella tumoricola&lt;/i&gt; gen. nov. sp. nov., isolated from a human clinical sample.</title>
        <authorList>
            <person name="Allen-Vercoe E."/>
            <person name="Daigneault M.C."/>
            <person name="Vancuren S.J."/>
            <person name="Cochrane K."/>
            <person name="O'Neal L.L."/>
            <person name="Sankaranarayanan K."/>
            <person name="Lawson P.A."/>
        </authorList>
    </citation>
    <scope>NUCLEOTIDE SEQUENCE</scope>
    <source>
        <strain evidence="2">CC70A</strain>
    </source>
</reference>
<dbReference type="Gene3D" id="3.30.1490.480">
    <property type="entry name" value="Endolytic murein transglycosylase"/>
    <property type="match status" value="1"/>
</dbReference>
<evidence type="ECO:0000313" key="3">
    <source>
        <dbReference type="Proteomes" id="UP001169242"/>
    </source>
</evidence>
<organism evidence="2 3">
    <name type="scientific">Holtiella tumoricola</name>
    <dbReference type="NCBI Taxonomy" id="3018743"/>
    <lineage>
        <taxon>Bacteria</taxon>
        <taxon>Bacillati</taxon>
        <taxon>Bacillota</taxon>
        <taxon>Clostridia</taxon>
        <taxon>Lachnospirales</taxon>
        <taxon>Cellulosilyticaceae</taxon>
        <taxon>Holtiella</taxon>
    </lineage>
</organism>
<dbReference type="Proteomes" id="UP001169242">
    <property type="component" value="Unassembled WGS sequence"/>
</dbReference>
<evidence type="ECO:0008006" key="4">
    <source>
        <dbReference type="Google" id="ProtNLM"/>
    </source>
</evidence>
<dbReference type="EMBL" id="JAQIFT010000049">
    <property type="protein sequence ID" value="MDA3732616.1"/>
    <property type="molecule type" value="Genomic_DNA"/>
</dbReference>
<evidence type="ECO:0000313" key="2">
    <source>
        <dbReference type="EMBL" id="MDA3732616.1"/>
    </source>
</evidence>
<dbReference type="AlphaFoldDB" id="A0AA42J1W7"/>
<sequence length="149" mass="17087">MKKKEKFIYWFIGLGCGIMLSGIIITFIGLNLKTIENPNINQQKIVDDLPNESIMEKPITEDKERQEVSEVEQEVRESAYKWVNIPSAYSATQISYFLETEGIVDDGVAFRNYIAEQKKTTKLRTGNQYLPMNGEYDEILNILTAQPSN</sequence>
<dbReference type="RefSeq" id="WP_271012676.1">
    <property type="nucleotide sequence ID" value="NZ_JAQIFT010000049.1"/>
</dbReference>
<keyword evidence="1" id="KW-0812">Transmembrane</keyword>
<keyword evidence="1" id="KW-1133">Transmembrane helix</keyword>
<protein>
    <recommendedName>
        <fullName evidence="4">YceG-like family protein</fullName>
    </recommendedName>
</protein>
<gene>
    <name evidence="2" type="ORF">PBV87_14075</name>
</gene>